<dbReference type="NCBIfam" id="NF003948">
    <property type="entry name" value="PRK05450.1-1"/>
    <property type="match status" value="1"/>
</dbReference>
<dbReference type="InterPro" id="IPR029044">
    <property type="entry name" value="Nucleotide-diphossugar_trans"/>
</dbReference>
<dbReference type="NCBIfam" id="NF003952">
    <property type="entry name" value="PRK05450.1-5"/>
    <property type="match status" value="1"/>
</dbReference>
<reference evidence="5" key="1">
    <citation type="journal article" date="2019" name="Int. J. Syst. Evol. Microbiol.">
        <title>The Global Catalogue of Microorganisms (GCM) 10K type strain sequencing project: providing services to taxonomists for standard genome sequencing and annotation.</title>
        <authorList>
            <consortium name="The Broad Institute Genomics Platform"/>
            <consortium name="The Broad Institute Genome Sequencing Center for Infectious Disease"/>
            <person name="Wu L."/>
            <person name="Ma J."/>
        </authorList>
    </citation>
    <scope>NUCLEOTIDE SEQUENCE [LARGE SCALE GENOMIC DNA]</scope>
    <source>
        <strain evidence="5">CGMCC 1.10188</strain>
    </source>
</reference>
<accession>A0ABQ1ICK7</accession>
<organism evidence="4 5">
    <name type="scientific">Tistrella bauzanensis</name>
    <dbReference type="NCBI Taxonomy" id="657419"/>
    <lineage>
        <taxon>Bacteria</taxon>
        <taxon>Pseudomonadati</taxon>
        <taxon>Pseudomonadota</taxon>
        <taxon>Alphaproteobacteria</taxon>
        <taxon>Geminicoccales</taxon>
        <taxon>Geminicoccaceae</taxon>
        <taxon>Tistrella</taxon>
    </lineage>
</organism>
<protein>
    <submittedName>
        <fullName evidence="4">3-deoxy-manno-octulosonate cytidylyltransferase</fullName>
    </submittedName>
</protein>
<dbReference type="Gene3D" id="3.90.550.10">
    <property type="entry name" value="Spore Coat Polysaccharide Biosynthesis Protein SpsA, Chain A"/>
    <property type="match status" value="1"/>
</dbReference>
<gene>
    <name evidence="4" type="primary">kdsB</name>
    <name evidence="4" type="ORF">GCM10011505_15490</name>
</gene>
<dbReference type="PANTHER" id="PTHR42866">
    <property type="entry name" value="3-DEOXY-MANNO-OCTULOSONATE CYTIDYLYLTRANSFERASE"/>
    <property type="match status" value="1"/>
</dbReference>
<dbReference type="PANTHER" id="PTHR42866:SF2">
    <property type="entry name" value="3-DEOXY-MANNO-OCTULOSONATE CYTIDYLYLTRANSFERASE, MITOCHONDRIAL"/>
    <property type="match status" value="1"/>
</dbReference>
<keyword evidence="3" id="KW-0448">Lipopolysaccharide biosynthesis</keyword>
<evidence type="ECO:0000313" key="4">
    <source>
        <dbReference type="EMBL" id="GGB34920.1"/>
    </source>
</evidence>
<dbReference type="Pfam" id="PF02348">
    <property type="entry name" value="CTP_transf_3"/>
    <property type="match status" value="1"/>
</dbReference>
<dbReference type="InterPro" id="IPR003329">
    <property type="entry name" value="Cytidylyl_trans"/>
</dbReference>
<comment type="caution">
    <text evidence="4">The sequence shown here is derived from an EMBL/GenBank/DDBJ whole genome shotgun (WGS) entry which is preliminary data.</text>
</comment>
<evidence type="ECO:0000256" key="3">
    <source>
        <dbReference type="ARBA" id="ARBA00022985"/>
    </source>
</evidence>
<dbReference type="RefSeq" id="WP_188576417.1">
    <property type="nucleotide sequence ID" value="NZ_BMDZ01000012.1"/>
</dbReference>
<sequence>MNPLVVIPTRLAASRLPRKPLADINGRPMILHCLDHALAAGVGPVVVAAGDQEIVDVVQAAGGHAVLTDPGLPSGSDRVQAAAEIFDPDRRHDVVINFQGDMPALDPALPRAALAALGCGVDIATLVVETEDPLVRANPNAAKAVLSMPAERPADGAIRTGRALYFTRADAPSGPGPVYHHIGFYAFRRAALDRFVSLPPSPLELRERLEQLRALEAGLRIDAAIVDTIPFEVNTPEDLEVARRLLVARG</sequence>
<keyword evidence="5" id="KW-1185">Reference proteome</keyword>
<keyword evidence="1" id="KW-0808">Transferase</keyword>
<evidence type="ECO:0000256" key="1">
    <source>
        <dbReference type="ARBA" id="ARBA00022679"/>
    </source>
</evidence>
<evidence type="ECO:0000313" key="5">
    <source>
        <dbReference type="Proteomes" id="UP000603352"/>
    </source>
</evidence>
<evidence type="ECO:0000256" key="2">
    <source>
        <dbReference type="ARBA" id="ARBA00022695"/>
    </source>
</evidence>
<keyword evidence="2 4" id="KW-0548">Nucleotidyltransferase</keyword>
<dbReference type="Proteomes" id="UP000603352">
    <property type="component" value="Unassembled WGS sequence"/>
</dbReference>
<dbReference type="GO" id="GO:0016779">
    <property type="term" value="F:nucleotidyltransferase activity"/>
    <property type="evidence" value="ECO:0007669"/>
    <property type="project" value="UniProtKB-KW"/>
</dbReference>
<dbReference type="EMBL" id="BMDZ01000012">
    <property type="protein sequence ID" value="GGB34920.1"/>
    <property type="molecule type" value="Genomic_DNA"/>
</dbReference>
<name>A0ABQ1ICK7_9PROT</name>
<dbReference type="SUPFAM" id="SSF53448">
    <property type="entry name" value="Nucleotide-diphospho-sugar transferases"/>
    <property type="match status" value="1"/>
</dbReference>
<proteinExistence type="predicted"/>